<dbReference type="SUPFAM" id="SSF109604">
    <property type="entry name" value="HD-domain/PDEase-like"/>
    <property type="match status" value="1"/>
</dbReference>
<evidence type="ECO:0000256" key="2">
    <source>
        <dbReference type="HAMAP-Rule" id="MF_01212"/>
    </source>
</evidence>
<evidence type="ECO:0000313" key="6">
    <source>
        <dbReference type="Proteomes" id="UP000277424"/>
    </source>
</evidence>
<protein>
    <recommendedName>
        <fullName evidence="2">Deoxyguanosinetriphosphate triphosphohydrolase-like protein</fullName>
    </recommendedName>
</protein>
<dbReference type="NCBIfam" id="NF002328">
    <property type="entry name" value="PRK01286.1-3"/>
    <property type="match status" value="1"/>
</dbReference>
<dbReference type="PANTHER" id="PTHR11373:SF43">
    <property type="entry name" value="DEOXYGUANOSINETRIPHOSPHATE TRIPHOSPHOHYDROLASE-LIKE PROTEIN"/>
    <property type="match status" value="1"/>
</dbReference>
<dbReference type="NCBIfam" id="TIGR01353">
    <property type="entry name" value="dGTP_triPase"/>
    <property type="match status" value="1"/>
</dbReference>
<dbReference type="GO" id="GO:0006203">
    <property type="term" value="P:dGTP catabolic process"/>
    <property type="evidence" value="ECO:0007669"/>
    <property type="project" value="TreeGrafter"/>
</dbReference>
<dbReference type="PANTHER" id="PTHR11373">
    <property type="entry name" value="DEOXYNUCLEOSIDE TRIPHOSPHATE TRIPHOSPHOHYDROLASE"/>
    <property type="match status" value="1"/>
</dbReference>
<comment type="caution">
    <text evidence="5">The sequence shown here is derived from an EMBL/GenBank/DDBJ whole genome shotgun (WGS) entry which is preliminary data.</text>
</comment>
<dbReference type="PROSITE" id="PS51831">
    <property type="entry name" value="HD"/>
    <property type="match status" value="1"/>
</dbReference>
<dbReference type="CDD" id="cd00077">
    <property type="entry name" value="HDc"/>
    <property type="match status" value="1"/>
</dbReference>
<proteinExistence type="inferred from homology"/>
<dbReference type="SMART" id="SM00471">
    <property type="entry name" value="HDc"/>
    <property type="match status" value="1"/>
</dbReference>
<reference evidence="5 6" key="1">
    <citation type="submission" date="2018-10" db="EMBL/GenBank/DDBJ databases">
        <title>Comparative analysis of microorganisms from saline springs in Andes Mountain Range, Colombia.</title>
        <authorList>
            <person name="Rubin E."/>
        </authorList>
    </citation>
    <scope>NUCLEOTIDE SEQUENCE [LARGE SCALE GENOMIC DNA]</scope>
    <source>
        <strain evidence="5 6">USBA 36</strain>
    </source>
</reference>
<dbReference type="HAMAP" id="MF_01212">
    <property type="entry name" value="dGTPase_type2"/>
    <property type="match status" value="1"/>
</dbReference>
<name>A0A420WPP1_9PROT</name>
<dbReference type="NCBIfam" id="NF002326">
    <property type="entry name" value="PRK01286.1-1"/>
    <property type="match status" value="1"/>
</dbReference>
<evidence type="ECO:0000313" key="5">
    <source>
        <dbReference type="EMBL" id="RKQ72994.1"/>
    </source>
</evidence>
<keyword evidence="1 2" id="KW-0378">Hydrolase</keyword>
<dbReference type="InterPro" id="IPR026875">
    <property type="entry name" value="PHydrolase_assoc_dom"/>
</dbReference>
<evidence type="ECO:0000259" key="4">
    <source>
        <dbReference type="PROSITE" id="PS51831"/>
    </source>
</evidence>
<evidence type="ECO:0000256" key="3">
    <source>
        <dbReference type="SAM" id="MobiDB-lite"/>
    </source>
</evidence>
<feature type="region of interest" description="Disordered" evidence="3">
    <location>
        <begin position="1"/>
        <end position="31"/>
    </location>
</feature>
<dbReference type="InterPro" id="IPR050135">
    <property type="entry name" value="dGTPase-like"/>
</dbReference>
<accession>A0A420WPP1</accession>
<dbReference type="Proteomes" id="UP000277424">
    <property type="component" value="Unassembled WGS sequence"/>
</dbReference>
<organism evidence="5 6">
    <name type="scientific">Oceanibaculum indicum</name>
    <dbReference type="NCBI Taxonomy" id="526216"/>
    <lineage>
        <taxon>Bacteria</taxon>
        <taxon>Pseudomonadati</taxon>
        <taxon>Pseudomonadota</taxon>
        <taxon>Alphaproteobacteria</taxon>
        <taxon>Rhodospirillales</taxon>
        <taxon>Oceanibaculaceae</taxon>
        <taxon>Oceanibaculum</taxon>
    </lineage>
</organism>
<feature type="domain" description="HD" evidence="4">
    <location>
        <begin position="67"/>
        <end position="208"/>
    </location>
</feature>
<dbReference type="EMBL" id="RBIG01000001">
    <property type="protein sequence ID" value="RKQ72994.1"/>
    <property type="molecule type" value="Genomic_DNA"/>
</dbReference>
<dbReference type="InterPro" id="IPR003607">
    <property type="entry name" value="HD/PDEase_dom"/>
</dbReference>
<dbReference type="AlphaFoldDB" id="A0A420WPP1"/>
<dbReference type="Pfam" id="PF01966">
    <property type="entry name" value="HD"/>
    <property type="match status" value="1"/>
</dbReference>
<dbReference type="RefSeq" id="WP_121217685.1">
    <property type="nucleotide sequence ID" value="NZ_RBIG01000001.1"/>
</dbReference>
<evidence type="ECO:0000256" key="1">
    <source>
        <dbReference type="ARBA" id="ARBA00022801"/>
    </source>
</evidence>
<dbReference type="InterPro" id="IPR023023">
    <property type="entry name" value="dNTPase_2"/>
</dbReference>
<dbReference type="InterPro" id="IPR006674">
    <property type="entry name" value="HD_domain"/>
</dbReference>
<comment type="similarity">
    <text evidence="2">Belongs to the dGTPase family. Type 2 subfamily.</text>
</comment>
<feature type="compositionally biased region" description="Basic and acidic residues" evidence="3">
    <location>
        <begin position="15"/>
        <end position="31"/>
    </location>
</feature>
<dbReference type="Pfam" id="PF13286">
    <property type="entry name" value="HD_assoc"/>
    <property type="match status" value="1"/>
</dbReference>
<dbReference type="GO" id="GO:0008832">
    <property type="term" value="F:dGTPase activity"/>
    <property type="evidence" value="ECO:0007669"/>
    <property type="project" value="TreeGrafter"/>
</dbReference>
<dbReference type="FunFam" id="1.10.3210.10:FF:000024">
    <property type="entry name" value="Deoxyguanosinetriphosphate triphosphohydrolase-like protein"/>
    <property type="match status" value="1"/>
</dbReference>
<sequence>MSSDTSLAPYACDPESSRGRLHPEPEHPERSCFQRDRDRIIHSAAFRRLKHKTQVFVYHEGDHYRTRLTHSLEVAQIARSISRALGLNEDLAEALALAHDFGHTCFGHAGEEALDEAMQPYGGFDHNVQTLRVLTELEHRYADFDGLNLTWETLEGTVKHNGPVTGPLATRKAQPGILNFSAKFDLELDSFASLEAQVASLSDDIAYQNHDLDDGLRAGLFNIADIIDMPLVGPILQGLRKSHPDLDRSRLIHELVRRVINAMVTDLLTETRERLLRRQPKSARHIREAGAPTAAFSEQMMVHHKDLRTFLFERMYRHYLVNRMTSKARRIVHDLFDLLFREPQCLPTEWRVQTDAPQTPRTARVVADYIAGMTDRFALREYDRLFDITDRT</sequence>
<dbReference type="OrthoDB" id="9803619at2"/>
<dbReference type="Gene3D" id="1.10.3210.10">
    <property type="entry name" value="Hypothetical protein af1432"/>
    <property type="match status" value="1"/>
</dbReference>
<dbReference type="InterPro" id="IPR006261">
    <property type="entry name" value="dGTPase"/>
</dbReference>
<gene>
    <name evidence="5" type="ORF">BCL74_0764</name>
</gene>